<name>A0AB38DAJ2_9MYCO</name>
<dbReference type="EMBL" id="FVQL01000001">
    <property type="protein sequence ID" value="SKY34604.1"/>
    <property type="molecule type" value="Genomic_DNA"/>
</dbReference>
<proteinExistence type="predicted"/>
<reference evidence="2 3" key="1">
    <citation type="submission" date="2016-11" db="EMBL/GenBank/DDBJ databases">
        <authorList>
            <consortium name="Pathogen Informatics"/>
        </authorList>
    </citation>
    <scope>NUCLEOTIDE SEQUENCE [LARGE SCALE GENOMIC DNA]</scope>
    <source>
        <strain evidence="2 3">1168</strain>
    </source>
</reference>
<evidence type="ECO:0000313" key="2">
    <source>
        <dbReference type="EMBL" id="SKY34604.1"/>
    </source>
</evidence>
<sequence length="54" mass="6042">MSTRPQEGHADLGLIEDDNTPEMRMAPTSTAKHQVKGHSDYLSENRSHYESTAI</sequence>
<protein>
    <submittedName>
        <fullName evidence="2">Uncharacterized protein</fullName>
    </submittedName>
</protein>
<comment type="caution">
    <text evidence="2">The sequence shown here is derived from an EMBL/GenBank/DDBJ whole genome shotgun (WGS) entry which is preliminary data.</text>
</comment>
<gene>
    <name evidence="2" type="ORF">SAMEA2275630_00781</name>
</gene>
<dbReference type="Proteomes" id="UP000190366">
    <property type="component" value="Unassembled WGS sequence"/>
</dbReference>
<feature type="compositionally biased region" description="Basic and acidic residues" evidence="1">
    <location>
        <begin position="37"/>
        <end position="54"/>
    </location>
</feature>
<feature type="compositionally biased region" description="Basic and acidic residues" evidence="1">
    <location>
        <begin position="1"/>
        <end position="10"/>
    </location>
</feature>
<organism evidence="2 3">
    <name type="scientific">Mycobacteroides abscessus subsp. massiliense</name>
    <dbReference type="NCBI Taxonomy" id="1962118"/>
    <lineage>
        <taxon>Bacteria</taxon>
        <taxon>Bacillati</taxon>
        <taxon>Actinomycetota</taxon>
        <taxon>Actinomycetes</taxon>
        <taxon>Mycobacteriales</taxon>
        <taxon>Mycobacteriaceae</taxon>
        <taxon>Mycobacteroides</taxon>
        <taxon>Mycobacteroides abscessus</taxon>
    </lineage>
</organism>
<evidence type="ECO:0000313" key="3">
    <source>
        <dbReference type="Proteomes" id="UP000190366"/>
    </source>
</evidence>
<accession>A0AB38DAJ2</accession>
<dbReference type="AlphaFoldDB" id="A0AB38DAJ2"/>
<feature type="region of interest" description="Disordered" evidence="1">
    <location>
        <begin position="1"/>
        <end position="54"/>
    </location>
</feature>
<evidence type="ECO:0000256" key="1">
    <source>
        <dbReference type="SAM" id="MobiDB-lite"/>
    </source>
</evidence>